<sequence>MQYSGCLTSLSIFLWAEDPGAISSTESPHRGLAPTNVDFAFSLYQRLAASATNSNIFISPVSISTALAMLALGSSGHTRTQLLQGLGFNLSTTSDTEIHQNFRELHQLLRESNMGLEMATGNGLFLDHKLHPRESFLADIRHYYGSEALTADLQDWSRASKQINEYINNKTQGKLVDTFSELDGPASLILVNYNFFRGILKHPFDPENTRKKDFHVNETTTVTVPMMFRSGTMKYLLDPVLPCRLVQLDCTGNATIFLILPDQGQMDAVIKGLSRKTIRRWEISLTSGLVNLYLPKFSISSTNDLSALLADLDFAALFSNQANFSAITQESPLELIKVVHTALLRMDESNAMKPAAVTFEFNHPFFVMIFDHLTWSSLLLGQIMHLS</sequence>
<dbReference type="STRING" id="10141.ENSCPOP00000019393"/>
<keyword evidence="15" id="KW-1185">Reference proteome</keyword>
<dbReference type="GO" id="GO:0005496">
    <property type="term" value="F:steroid binding"/>
    <property type="evidence" value="ECO:0007669"/>
    <property type="project" value="UniProtKB-KW"/>
</dbReference>
<keyword evidence="5" id="KW-0754">Steroid-binding</keyword>
<evidence type="ECO:0000256" key="9">
    <source>
        <dbReference type="ARBA" id="ARBA00039186"/>
    </source>
</evidence>
<dbReference type="OMA" id="HDSELPC"/>
<dbReference type="InParanoid" id="H0W8T6"/>
<dbReference type="PROSITE" id="PS00284">
    <property type="entry name" value="SERPIN"/>
    <property type="match status" value="1"/>
</dbReference>
<dbReference type="PANTHER" id="PTHR11461">
    <property type="entry name" value="SERINE PROTEASE INHIBITOR, SERPIN"/>
    <property type="match status" value="1"/>
</dbReference>
<dbReference type="Proteomes" id="UP000005447">
    <property type="component" value="Unassembled WGS sequence"/>
</dbReference>
<keyword evidence="6" id="KW-0446">Lipid-binding</keyword>
<dbReference type="Ensembl" id="ENSCPOT00000022856.2">
    <property type="protein sequence ID" value="ENSCPOP00000019393.2"/>
    <property type="gene ID" value="ENSCPOG00000025489.2"/>
</dbReference>
<proteinExistence type="inferred from homology"/>
<evidence type="ECO:0000256" key="4">
    <source>
        <dbReference type="ARBA" id="ARBA00022525"/>
    </source>
</evidence>
<comment type="similarity">
    <text evidence="2 12">Belongs to the serpin family.</text>
</comment>
<reference evidence="14" key="3">
    <citation type="submission" date="2025-09" db="UniProtKB">
        <authorList>
            <consortium name="Ensembl"/>
        </authorList>
    </citation>
    <scope>IDENTIFICATION</scope>
    <source>
        <strain evidence="14">2N</strain>
    </source>
</reference>
<dbReference type="FunFam" id="3.30.497.10:FF:000001">
    <property type="entry name" value="Serine protease inhibitor"/>
    <property type="match status" value="1"/>
</dbReference>
<dbReference type="eggNOG" id="KOG2392">
    <property type="taxonomic scope" value="Eukaryota"/>
</dbReference>
<keyword evidence="7" id="KW-0325">Glycoprotein</keyword>
<dbReference type="SUPFAM" id="SSF56574">
    <property type="entry name" value="Serpins"/>
    <property type="match status" value="1"/>
</dbReference>
<dbReference type="Bgee" id="ENSCPOG00000025489">
    <property type="expression patterns" value="Expressed in liver and 2 other cell types or tissues"/>
</dbReference>
<reference evidence="15" key="1">
    <citation type="journal article" date="2011" name="Nature">
        <title>A high-resolution map of human evolutionary constraint using 29 mammals.</title>
        <authorList>
            <person name="Lindblad-Toh K."/>
            <person name="Garber M."/>
            <person name="Zuk O."/>
            <person name="Lin M.F."/>
            <person name="Parker B.J."/>
            <person name="Washietl S."/>
            <person name="Kheradpour P."/>
            <person name="Ernst J."/>
            <person name="Jordan G."/>
            <person name="Mauceli E."/>
            <person name="Ward L.D."/>
            <person name="Lowe C.B."/>
            <person name="Holloway A.K."/>
            <person name="Clamp M."/>
            <person name="Gnerre S."/>
            <person name="Alfoldi J."/>
            <person name="Beal K."/>
            <person name="Chang J."/>
            <person name="Clawson H."/>
            <person name="Cuff J."/>
            <person name="Di Palma F."/>
            <person name="Fitzgerald S."/>
            <person name="Flicek P."/>
            <person name="Guttman M."/>
            <person name="Hubisz M.J."/>
            <person name="Jaffe D.B."/>
            <person name="Jungreis I."/>
            <person name="Kent W.J."/>
            <person name="Kostka D."/>
            <person name="Lara M."/>
            <person name="Martins A.L."/>
            <person name="Massingham T."/>
            <person name="Moltke I."/>
            <person name="Raney B.J."/>
            <person name="Rasmussen M.D."/>
            <person name="Robinson J."/>
            <person name="Stark A."/>
            <person name="Vilella A.J."/>
            <person name="Wen J."/>
            <person name="Xie X."/>
            <person name="Zody M.C."/>
            <person name="Baldwin J."/>
            <person name="Bloom T."/>
            <person name="Chin C.W."/>
            <person name="Heiman D."/>
            <person name="Nicol R."/>
            <person name="Nusbaum C."/>
            <person name="Young S."/>
            <person name="Wilkinson J."/>
            <person name="Worley K.C."/>
            <person name="Kovar C.L."/>
            <person name="Muzny D.M."/>
            <person name="Gibbs R.A."/>
            <person name="Cree A."/>
            <person name="Dihn H.H."/>
            <person name="Fowler G."/>
            <person name="Jhangiani S."/>
            <person name="Joshi V."/>
            <person name="Lee S."/>
            <person name="Lewis L.R."/>
            <person name="Nazareth L.V."/>
            <person name="Okwuonu G."/>
            <person name="Santibanez J."/>
            <person name="Warren W.C."/>
            <person name="Mardis E.R."/>
            <person name="Weinstock G.M."/>
            <person name="Wilson R.K."/>
            <person name="Delehaunty K."/>
            <person name="Dooling D."/>
            <person name="Fronik C."/>
            <person name="Fulton L."/>
            <person name="Fulton B."/>
            <person name="Graves T."/>
            <person name="Minx P."/>
            <person name="Sodergren E."/>
            <person name="Birney E."/>
            <person name="Margulies E.H."/>
            <person name="Herrero J."/>
            <person name="Green E.D."/>
            <person name="Haussler D."/>
            <person name="Siepel A."/>
            <person name="Goldman N."/>
            <person name="Pollard K.S."/>
            <person name="Pedersen J.S."/>
            <person name="Lander E.S."/>
            <person name="Kellis M."/>
        </authorList>
    </citation>
    <scope>NUCLEOTIDE SEQUENCE [LARGE SCALE GENOMIC DNA]</scope>
    <source>
        <strain evidence="15">2N</strain>
    </source>
</reference>
<dbReference type="InterPro" id="IPR042178">
    <property type="entry name" value="Serpin_sf_1"/>
</dbReference>
<dbReference type="Gene3D" id="2.30.39.10">
    <property type="entry name" value="Alpha-1-antitrypsin, domain 1"/>
    <property type="match status" value="1"/>
</dbReference>
<evidence type="ECO:0000256" key="12">
    <source>
        <dbReference type="RuleBase" id="RU000411"/>
    </source>
</evidence>
<evidence type="ECO:0000256" key="3">
    <source>
        <dbReference type="ARBA" id="ARBA00022448"/>
    </source>
</evidence>
<evidence type="ECO:0000256" key="6">
    <source>
        <dbReference type="ARBA" id="ARBA00023121"/>
    </source>
</evidence>
<evidence type="ECO:0000259" key="13">
    <source>
        <dbReference type="SMART" id="SM00093"/>
    </source>
</evidence>
<reference evidence="14" key="2">
    <citation type="submission" date="2025-08" db="UniProtKB">
        <authorList>
            <consortium name="Ensembl"/>
        </authorList>
    </citation>
    <scope>IDENTIFICATION</scope>
    <source>
        <strain evidence="14">2N</strain>
    </source>
</reference>
<protein>
    <recommendedName>
        <fullName evidence="9">Corticosteroid-binding globulin</fullName>
    </recommendedName>
    <alternativeName>
        <fullName evidence="11">Serpin A6</fullName>
    </alternativeName>
    <alternativeName>
        <fullName evidence="10">Transcortin</fullName>
    </alternativeName>
</protein>
<dbReference type="InterPro" id="IPR042185">
    <property type="entry name" value="Serpin_sf_2"/>
</dbReference>
<dbReference type="GO" id="GO:0004867">
    <property type="term" value="F:serine-type endopeptidase inhibitor activity"/>
    <property type="evidence" value="ECO:0007669"/>
    <property type="project" value="InterPro"/>
</dbReference>
<evidence type="ECO:0000256" key="5">
    <source>
        <dbReference type="ARBA" id="ARBA00022665"/>
    </source>
</evidence>
<dbReference type="GeneTree" id="ENSGT00940000161611"/>
<evidence type="ECO:0000256" key="7">
    <source>
        <dbReference type="ARBA" id="ARBA00023180"/>
    </source>
</evidence>
<keyword evidence="3" id="KW-0813">Transport</keyword>
<dbReference type="FunFam" id="2.30.39.10:FF:000002">
    <property type="entry name" value="Serpin family D member 1"/>
    <property type="match status" value="1"/>
</dbReference>
<evidence type="ECO:0000313" key="14">
    <source>
        <dbReference type="Ensembl" id="ENSCPOP00000019393.2"/>
    </source>
</evidence>
<feature type="domain" description="Serpin" evidence="13">
    <location>
        <begin position="41"/>
        <end position="386"/>
    </location>
</feature>
<dbReference type="HOGENOM" id="CLU_023330_2_1_1"/>
<dbReference type="InterPro" id="IPR036186">
    <property type="entry name" value="Serpin_sf"/>
</dbReference>
<name>H0W8T6_CAVPO</name>
<dbReference type="PANTHER" id="PTHR11461:SF34">
    <property type="entry name" value="CORTICOSTEROID-BINDING GLOBULIN"/>
    <property type="match status" value="1"/>
</dbReference>
<dbReference type="EMBL" id="AAKN02053378">
    <property type="status" value="NOT_ANNOTATED_CDS"/>
    <property type="molecule type" value="Genomic_DNA"/>
</dbReference>
<comment type="subcellular location">
    <subcellularLocation>
        <location evidence="1">Secreted</location>
    </subcellularLocation>
</comment>
<gene>
    <name evidence="14" type="primary">SERPINA6</name>
</gene>
<evidence type="ECO:0000256" key="11">
    <source>
        <dbReference type="ARBA" id="ARBA00043180"/>
    </source>
</evidence>
<dbReference type="Gene3D" id="3.30.497.10">
    <property type="entry name" value="Antithrombin, subunit I, domain 2"/>
    <property type="match status" value="1"/>
</dbReference>
<evidence type="ECO:0000313" key="15">
    <source>
        <dbReference type="Proteomes" id="UP000005447"/>
    </source>
</evidence>
<dbReference type="VEuPathDB" id="HostDB:ENSCPOG00000025489"/>
<dbReference type="FunCoup" id="H0W8T6">
    <property type="interactions" value="194"/>
</dbReference>
<dbReference type="GO" id="GO:0005615">
    <property type="term" value="C:extracellular space"/>
    <property type="evidence" value="ECO:0007669"/>
    <property type="project" value="InterPro"/>
</dbReference>
<dbReference type="Pfam" id="PF00079">
    <property type="entry name" value="Serpin"/>
    <property type="match status" value="1"/>
</dbReference>
<comment type="function">
    <text evidence="8">Major transport protein for glucocorticoids and progestins in the blood of almost all vertebrate species.</text>
</comment>
<dbReference type="InterPro" id="IPR000215">
    <property type="entry name" value="Serpin_fam"/>
</dbReference>
<dbReference type="InterPro" id="IPR023795">
    <property type="entry name" value="Serpin_CS"/>
</dbReference>
<organism evidence="14 15">
    <name type="scientific">Cavia porcellus</name>
    <name type="common">Guinea pig</name>
    <dbReference type="NCBI Taxonomy" id="10141"/>
    <lineage>
        <taxon>Eukaryota</taxon>
        <taxon>Metazoa</taxon>
        <taxon>Chordata</taxon>
        <taxon>Craniata</taxon>
        <taxon>Vertebrata</taxon>
        <taxon>Euteleostomi</taxon>
        <taxon>Mammalia</taxon>
        <taxon>Eutheria</taxon>
        <taxon>Euarchontoglires</taxon>
        <taxon>Glires</taxon>
        <taxon>Rodentia</taxon>
        <taxon>Hystricomorpha</taxon>
        <taxon>Caviidae</taxon>
        <taxon>Cavia</taxon>
    </lineage>
</organism>
<evidence type="ECO:0000256" key="1">
    <source>
        <dbReference type="ARBA" id="ARBA00004613"/>
    </source>
</evidence>
<evidence type="ECO:0000256" key="10">
    <source>
        <dbReference type="ARBA" id="ARBA00041777"/>
    </source>
</evidence>
<dbReference type="SMART" id="SM00093">
    <property type="entry name" value="SERPIN"/>
    <property type="match status" value="1"/>
</dbReference>
<dbReference type="InterPro" id="IPR023796">
    <property type="entry name" value="Serpin_dom"/>
</dbReference>
<accession>H0W8T6</accession>
<evidence type="ECO:0000256" key="8">
    <source>
        <dbReference type="ARBA" id="ARBA00037222"/>
    </source>
</evidence>
<keyword evidence="4" id="KW-0964">Secreted</keyword>
<evidence type="ECO:0000256" key="2">
    <source>
        <dbReference type="ARBA" id="ARBA00009500"/>
    </source>
</evidence>
<dbReference type="AlphaFoldDB" id="H0W8T6"/>